<name>A0A7W2F9W0_9BURK</name>
<dbReference type="AlphaFoldDB" id="A0A7W2F9W0"/>
<comment type="caution">
    <text evidence="2">The sequence shown here is derived from an EMBL/GenBank/DDBJ whole genome shotgun (WGS) entry which is preliminary data.</text>
</comment>
<sequence>MSKPQLHFAHANSYPAGTYRQFFDYLGREFDIQALDMHAHNPLYPVTDCWDALVDEYIAELSARYTEPVILLGHSLGGMLSLMVAYKRPDLVRCVVMLDSPVVAGWRALFWRVMKMTKGADKYSPAKFSARRRFVWPDAEAAYQHFVSKDLFAAWAPGVLRDYMEHGLKPHPEGVQLRFTREIETAVYRSLPHHLGAMMRGRFPVPIGFIGGTDSWETSQSGLDHTQALVGEHFRLLPGGHLFPMESPEQAANATSEMIKALLADGRRARGQKRLPAHA</sequence>
<keyword evidence="3" id="KW-1185">Reference proteome</keyword>
<dbReference type="InterPro" id="IPR029058">
    <property type="entry name" value="AB_hydrolase_fold"/>
</dbReference>
<feature type="domain" description="AB hydrolase-1" evidence="1">
    <location>
        <begin position="15"/>
        <end position="253"/>
    </location>
</feature>
<dbReference type="SUPFAM" id="SSF53474">
    <property type="entry name" value="alpha/beta-Hydrolases"/>
    <property type="match status" value="1"/>
</dbReference>
<dbReference type="RefSeq" id="WP_182153668.1">
    <property type="nucleotide sequence ID" value="NZ_JACEZU010000005.1"/>
</dbReference>
<keyword evidence="2" id="KW-0378">Hydrolase</keyword>
<dbReference type="Proteomes" id="UP000573499">
    <property type="component" value="Unassembled WGS sequence"/>
</dbReference>
<dbReference type="InterPro" id="IPR050266">
    <property type="entry name" value="AB_hydrolase_sf"/>
</dbReference>
<evidence type="ECO:0000313" key="2">
    <source>
        <dbReference type="EMBL" id="MBA5687832.1"/>
    </source>
</evidence>
<dbReference type="PANTHER" id="PTHR43798">
    <property type="entry name" value="MONOACYLGLYCEROL LIPASE"/>
    <property type="match status" value="1"/>
</dbReference>
<accession>A0A7W2F9W0</accession>
<reference evidence="2 3" key="1">
    <citation type="submission" date="2020-07" db="EMBL/GenBank/DDBJ databases">
        <title>Novel species isolated from subtropical streams in China.</title>
        <authorList>
            <person name="Lu H."/>
        </authorList>
    </citation>
    <scope>NUCLEOTIDE SEQUENCE [LARGE SCALE GENOMIC DNA]</scope>
    <source>
        <strain evidence="2 3">LX47W</strain>
    </source>
</reference>
<organism evidence="2 3">
    <name type="scientific">Rugamonas apoptosis</name>
    <dbReference type="NCBI Taxonomy" id="2758570"/>
    <lineage>
        <taxon>Bacteria</taxon>
        <taxon>Pseudomonadati</taxon>
        <taxon>Pseudomonadota</taxon>
        <taxon>Betaproteobacteria</taxon>
        <taxon>Burkholderiales</taxon>
        <taxon>Oxalobacteraceae</taxon>
        <taxon>Telluria group</taxon>
        <taxon>Rugamonas</taxon>
    </lineage>
</organism>
<dbReference type="Gene3D" id="3.40.50.1820">
    <property type="entry name" value="alpha/beta hydrolase"/>
    <property type="match status" value="1"/>
</dbReference>
<gene>
    <name evidence="2" type="ORF">H3H39_12325</name>
</gene>
<evidence type="ECO:0000259" key="1">
    <source>
        <dbReference type="Pfam" id="PF12697"/>
    </source>
</evidence>
<dbReference type="InterPro" id="IPR000073">
    <property type="entry name" value="AB_hydrolase_1"/>
</dbReference>
<protein>
    <submittedName>
        <fullName evidence="2">Alpha/beta hydrolase</fullName>
    </submittedName>
</protein>
<proteinExistence type="predicted"/>
<dbReference type="Pfam" id="PF12697">
    <property type="entry name" value="Abhydrolase_6"/>
    <property type="match status" value="1"/>
</dbReference>
<dbReference type="EMBL" id="JACEZU010000005">
    <property type="protein sequence ID" value="MBA5687832.1"/>
    <property type="molecule type" value="Genomic_DNA"/>
</dbReference>
<evidence type="ECO:0000313" key="3">
    <source>
        <dbReference type="Proteomes" id="UP000573499"/>
    </source>
</evidence>
<dbReference type="GO" id="GO:0016787">
    <property type="term" value="F:hydrolase activity"/>
    <property type="evidence" value="ECO:0007669"/>
    <property type="project" value="UniProtKB-KW"/>
</dbReference>